<dbReference type="SMART" id="SM00869">
    <property type="entry name" value="Autotransporter"/>
    <property type="match status" value="1"/>
</dbReference>
<dbReference type="NCBIfam" id="TIGR01414">
    <property type="entry name" value="autotrans_barl"/>
    <property type="match status" value="1"/>
</dbReference>
<dbReference type="Pfam" id="PF03797">
    <property type="entry name" value="Autotransporter"/>
    <property type="match status" value="1"/>
</dbReference>
<evidence type="ECO:0000313" key="4">
    <source>
        <dbReference type="EMBL" id="GAB1580385.1"/>
    </source>
</evidence>
<dbReference type="NCBIfam" id="TIGR02601">
    <property type="entry name" value="autotrns_rpt"/>
    <property type="match status" value="3"/>
</dbReference>
<protein>
    <recommendedName>
        <fullName evidence="3">Autotransporter domain-containing protein</fullName>
    </recommendedName>
</protein>
<dbReference type="Proteomes" id="UP001628091">
    <property type="component" value="Unassembled WGS sequence"/>
</dbReference>
<feature type="region of interest" description="Disordered" evidence="2">
    <location>
        <begin position="278"/>
        <end position="318"/>
    </location>
</feature>
<dbReference type="PANTHER" id="PTHR35037:SF3">
    <property type="entry name" value="C-TERMINAL REGION OF AIDA-LIKE PROTEIN"/>
    <property type="match status" value="1"/>
</dbReference>
<dbReference type="SUPFAM" id="SSF103515">
    <property type="entry name" value="Autotransporter"/>
    <property type="match status" value="1"/>
</dbReference>
<dbReference type="Gene3D" id="2.160.20.20">
    <property type="match status" value="1"/>
</dbReference>
<name>A0ABQ0GUN0_9HYPH</name>
<evidence type="ECO:0000256" key="1">
    <source>
        <dbReference type="ARBA" id="ARBA00022729"/>
    </source>
</evidence>
<comment type="caution">
    <text evidence="4">The sequence shown here is derived from an EMBL/GenBank/DDBJ whole genome shotgun (WGS) entry which is preliminary data.</text>
</comment>
<evidence type="ECO:0000256" key="2">
    <source>
        <dbReference type="SAM" id="MobiDB-lite"/>
    </source>
</evidence>
<sequence length="1212" mass="121402">MGAICVTRTTDNGDVNAQGSLSWAIAQANAGGNKTIAFDPAAFTGADPKLIMTGTDVQTPRISAGVTIDGSDVPGLTIDGSNEREIFFVRPDNPDSGNRIDVTIRNLSLVNGRAKGGDGGKGLGSSGAEASGGGMGAGSALFAGKGSNVTVENVNLTGNKAQGGSAGTAGGAMCCTPTGTGGGGLNGGNGEANTGGHGGGGGGFGAGANGANHQGGGPNGGAQGGGNGGDYSGGGGGNNGPGGNGGFGGGGGGGDALSGATGGDGGFGGGGGGGSGISANGGASSTTQRGGNGGFGGGGGGGLTPTNETAKGGYGGGDGGSNNGGGGAGFGGAVFVEDGGSISYEGSGTLSGGSANGGYGFGNSLGLGSGIFLNGRTNATFVPGEGETIVINDDIASDSYNGPGFENNPDPAGDGIDGGITKNDKGVVVLRGNNSYAGGTWINEGTVNVAADRNLGHVSSNVTIDAAALQFAGSFASDRRVTLTDKNSTIDTQNNNNTLNGVVDGPGALNKLGSGGLTLTAVNTYTGDTNIDEGAVKLVGNGSIEQSNRVKADQVFDISGISGQRSRIRSLAGASTGRVHLGDKTLVLTNANDTFAGVIDGKGDFNVEGGWETLTGTNTYTGGTTIGKAGVLQLGNGGTSGSITGNVKDDGTFIFNRSDLYTFGGDISGAGDVHQIGTGKTVLTGRNSHSGITTVDQGTLAAGARNTFSANSDHIVKQGTVLDLAGYDQTVKSLANAGLVDLGGRPGTTLTTRQAYAGQEGYVHFNTVFDGDGSPTDMVHVGGATSGKSHVIVTNMGGLGNLTKEGIKIVDVDGASDGLFELVGNYQDKNGKQGIGFGAYSYSLEKGGVSTPDDGDWYLRGTYQPGVALYEAYPQLLLAMNTLPTLRQRVGNRYWSGAGNLMIEQGDGPGIADVPPSPEDAGPSALVERRAVWGRMESSYGRLRPDTSTSGAETELTLWRGQAGLDGQFYENESGVLIGSLTGHYTSGTADVTSPYGDGEIETKGAGLGGALTWYGHDGFYVDGQAQVTWYKSDLTSSRLGSGMASGLKGLGYAAGVETGRRFELAPSWTLTPQAQLVYSRIDFDDFTDRAPFLADVSLEKSDSLLGRTGLQLDYQQSWQADNGTTSRISAYGAGNLYYEFLDGTRVSVGSVRKVSFANENDRIWGGLGVGGAYNWADDRYSLYGEAFARTSLASFADSYSIGGSIGLRVRW</sequence>
<evidence type="ECO:0000259" key="3">
    <source>
        <dbReference type="PROSITE" id="PS51208"/>
    </source>
</evidence>
<dbReference type="InterPro" id="IPR006315">
    <property type="entry name" value="OM_autotransptr_brl_dom"/>
</dbReference>
<feature type="compositionally biased region" description="Gly residues" evidence="2">
    <location>
        <begin position="290"/>
        <end position="303"/>
    </location>
</feature>
<evidence type="ECO:0000313" key="5">
    <source>
        <dbReference type="Proteomes" id="UP001628091"/>
    </source>
</evidence>
<reference evidence="4 5" key="1">
    <citation type="submission" date="2024-10" db="EMBL/GenBank/DDBJ databases">
        <title>Isolation, draft genome sequencing and identification of Phyllobacterium sp. NSA23, isolated from leaf soil.</title>
        <authorList>
            <person name="Akita H."/>
        </authorList>
    </citation>
    <scope>NUCLEOTIDE SEQUENCE [LARGE SCALE GENOMIC DNA]</scope>
    <source>
        <strain evidence="4 5">NSA23</strain>
    </source>
</reference>
<dbReference type="RefSeq" id="WP_407863400.1">
    <property type="nucleotide sequence ID" value="NZ_BAAFZP010000001.1"/>
</dbReference>
<dbReference type="InterPro" id="IPR011050">
    <property type="entry name" value="Pectin_lyase_fold/virulence"/>
</dbReference>
<accession>A0ABQ0GUN0</accession>
<dbReference type="InterPro" id="IPR036709">
    <property type="entry name" value="Autotransporte_beta_dom_sf"/>
</dbReference>
<keyword evidence="5" id="KW-1185">Reference proteome</keyword>
<dbReference type="SUPFAM" id="SSF51126">
    <property type="entry name" value="Pectin lyase-like"/>
    <property type="match status" value="2"/>
</dbReference>
<dbReference type="CDD" id="cd01344">
    <property type="entry name" value="PL2_Passenger_AT"/>
    <property type="match status" value="1"/>
</dbReference>
<dbReference type="InterPro" id="IPR005546">
    <property type="entry name" value="Autotransporte_beta"/>
</dbReference>
<gene>
    <name evidence="4" type="ORF">PPNSA23_03280</name>
</gene>
<dbReference type="PANTHER" id="PTHR35037">
    <property type="entry name" value="C-TERMINAL REGION OF AIDA-LIKE PROTEIN"/>
    <property type="match status" value="1"/>
</dbReference>
<dbReference type="InterPro" id="IPR013425">
    <property type="entry name" value="Autotrns_rpt"/>
</dbReference>
<dbReference type="Pfam" id="PF12951">
    <property type="entry name" value="PATR"/>
    <property type="match status" value="4"/>
</dbReference>
<dbReference type="InterPro" id="IPR043990">
    <property type="entry name" value="AC_1"/>
</dbReference>
<feature type="domain" description="Autotransporter" evidence="3">
    <location>
        <begin position="925"/>
        <end position="1212"/>
    </location>
</feature>
<dbReference type="EMBL" id="BAAFZP010000001">
    <property type="protein sequence ID" value="GAB1580385.1"/>
    <property type="molecule type" value="Genomic_DNA"/>
</dbReference>
<proteinExistence type="predicted"/>
<dbReference type="Gene3D" id="2.40.128.130">
    <property type="entry name" value="Autotransporter beta-domain"/>
    <property type="match status" value="1"/>
</dbReference>
<dbReference type="InterPro" id="IPR012332">
    <property type="entry name" value="Autotransporter_pectin_lyase_C"/>
</dbReference>
<dbReference type="InterPro" id="IPR051551">
    <property type="entry name" value="Autotransporter_adhesion"/>
</dbReference>
<feature type="region of interest" description="Disordered" evidence="2">
    <location>
        <begin position="205"/>
        <end position="250"/>
    </location>
</feature>
<organism evidence="4 5">
    <name type="scientific">Phyllobacterium phragmitis</name>
    <dbReference type="NCBI Taxonomy" id="2670329"/>
    <lineage>
        <taxon>Bacteria</taxon>
        <taxon>Pseudomonadati</taxon>
        <taxon>Pseudomonadota</taxon>
        <taxon>Alphaproteobacteria</taxon>
        <taxon>Hyphomicrobiales</taxon>
        <taxon>Phyllobacteriaceae</taxon>
        <taxon>Phyllobacterium</taxon>
    </lineage>
</organism>
<dbReference type="PROSITE" id="PS51208">
    <property type="entry name" value="AUTOTRANSPORTER"/>
    <property type="match status" value="1"/>
</dbReference>
<keyword evidence="1" id="KW-0732">Signal</keyword>
<dbReference type="Pfam" id="PF18883">
    <property type="entry name" value="AC_1"/>
    <property type="match status" value="1"/>
</dbReference>